<dbReference type="EMBL" id="JARPTX010000045">
    <property type="protein sequence ID" value="MDT2370746.1"/>
    <property type="molecule type" value="Genomic_DNA"/>
</dbReference>
<sequence length="215" mass="24948">MIKALIFDMDGVLIDSEIMYQKWVFNFLKQENLSYPLYSYQKKIGTTASIFDDIEKYNEGCNSLELKGKFTKYWKSQKIDYLDIFPNILIEQLEWLKKKKIKMAIASSSPMDTINEVVTTCKIESYFDCLISGRDLPESKPNPTIFLKASEQLRIPVEECLVIEDSYNGIKAGKRANMKVLAIKDKRFSQDVSLADDVIYDIKYLRQEVQVKFGI</sequence>
<gene>
    <name evidence="2" type="ORF">AWT83_04135</name>
    <name evidence="1" type="ORF">GBM73_10610</name>
    <name evidence="3" type="ORF">P6Z85_11430</name>
</gene>
<evidence type="ECO:0000313" key="2">
    <source>
        <dbReference type="EMBL" id="KWX17727.1"/>
    </source>
</evidence>
<dbReference type="InterPro" id="IPR006439">
    <property type="entry name" value="HAD-SF_hydro_IA"/>
</dbReference>
<dbReference type="PRINTS" id="PR00413">
    <property type="entry name" value="HADHALOGNASE"/>
</dbReference>
<dbReference type="Pfam" id="PF13419">
    <property type="entry name" value="HAD_2"/>
    <property type="match status" value="1"/>
</dbReference>
<comment type="caution">
    <text evidence="2">The sequence shown here is derived from an EMBL/GenBank/DDBJ whole genome shotgun (WGS) entry which is preliminary data.</text>
</comment>
<dbReference type="Gene3D" id="3.40.50.1000">
    <property type="entry name" value="HAD superfamily/HAD-like"/>
    <property type="match status" value="1"/>
</dbReference>
<proteinExistence type="predicted"/>
<dbReference type="SUPFAM" id="SSF56784">
    <property type="entry name" value="HAD-like"/>
    <property type="match status" value="1"/>
</dbReference>
<evidence type="ECO:0000313" key="3">
    <source>
        <dbReference type="EMBL" id="MDT2370746.1"/>
    </source>
</evidence>
<dbReference type="SFLD" id="SFLDG01129">
    <property type="entry name" value="C1.5:_HAD__Beta-PGM__Phosphata"/>
    <property type="match status" value="1"/>
</dbReference>
<protein>
    <submittedName>
        <fullName evidence="1 2">Phosphatase</fullName>
    </submittedName>
</protein>
<organism evidence="2 4">
    <name type="scientific">Enterococcus faecium</name>
    <name type="common">Streptococcus faecium</name>
    <dbReference type="NCBI Taxonomy" id="1352"/>
    <lineage>
        <taxon>Bacteria</taxon>
        <taxon>Bacillati</taxon>
        <taxon>Bacillota</taxon>
        <taxon>Bacilli</taxon>
        <taxon>Lactobacillales</taxon>
        <taxon>Enterococcaceae</taxon>
        <taxon>Enterococcus</taxon>
    </lineage>
</organism>
<dbReference type="EMBL" id="LRHK01000001">
    <property type="protein sequence ID" value="KWX17727.1"/>
    <property type="molecule type" value="Genomic_DNA"/>
</dbReference>
<name>A0A132P628_ENTFC</name>
<dbReference type="SFLD" id="SFLDG01135">
    <property type="entry name" value="C1.5.6:_HAD__Beta-PGM__Phospha"/>
    <property type="match status" value="1"/>
</dbReference>
<reference evidence="3" key="3">
    <citation type="submission" date="2023-03" db="EMBL/GenBank/DDBJ databases">
        <authorList>
            <person name="Shen W."/>
            <person name="Cai J."/>
        </authorList>
    </citation>
    <scope>NUCLEOTIDE SEQUENCE</scope>
    <source>
        <strain evidence="3">B1010-2</strain>
    </source>
</reference>
<reference evidence="2 4" key="1">
    <citation type="submission" date="2016-01" db="EMBL/GenBank/DDBJ databases">
        <title>Molecular Mechanisms for transfer of large genomic segments between Enterococcus faecium strains.</title>
        <authorList>
            <person name="Garcia-Solache M.A."/>
            <person name="Lebreton F."/>
            <person name="Mclaughlin R.E."/>
            <person name="Whiteaker J.D."/>
            <person name="Gilmore M.S."/>
            <person name="Rice L.B."/>
        </authorList>
    </citation>
    <scope>NUCLEOTIDE SEQUENCE [LARGE SCALE GENOMIC DNA]</scope>
    <source>
        <strain evidence="2 4">D344RRF x C68</strain>
    </source>
</reference>
<accession>A0A132P628</accession>
<dbReference type="NCBIfam" id="TIGR01509">
    <property type="entry name" value="HAD-SF-IA-v3"/>
    <property type="match status" value="1"/>
</dbReference>
<dbReference type="InterPro" id="IPR023214">
    <property type="entry name" value="HAD_sf"/>
</dbReference>
<reference evidence="1 5" key="2">
    <citation type="submission" date="2019-10" db="EMBL/GenBank/DDBJ databases">
        <title>Evolutionary dynamics of vancomycin-resistant Enterococcus faecium during gastrointestinal tract colonization and bloodstream infection in immunocompromised pediatric patients.</title>
        <authorList>
            <person name="Chilambi G.S."/>
            <person name="Nordstrom H.R."/>
            <person name="Evans D.R."/>
            <person name="Ferrolino J."/>
            <person name="Hayden R.T."/>
            <person name="Maron G.M."/>
            <person name="Vo A.N."/>
            <person name="Gilmore M.S."/>
            <person name="Wolf J."/>
            <person name="Rosch J.W."/>
            <person name="Van Tyne D."/>
        </authorList>
    </citation>
    <scope>NUCLEOTIDE SEQUENCE [LARGE SCALE GENOMIC DNA]</scope>
    <source>
        <strain evidence="1 5">VRECG27</strain>
    </source>
</reference>
<dbReference type="AlphaFoldDB" id="A0A132P628"/>
<dbReference type="SFLD" id="SFLDS00003">
    <property type="entry name" value="Haloacid_Dehalogenase"/>
    <property type="match status" value="1"/>
</dbReference>
<dbReference type="Proteomes" id="UP001260956">
    <property type="component" value="Unassembled WGS sequence"/>
</dbReference>
<dbReference type="RefSeq" id="WP_002298781.1">
    <property type="nucleotide sequence ID" value="NZ_AP022341.1"/>
</dbReference>
<dbReference type="NCBIfam" id="TIGR01549">
    <property type="entry name" value="HAD-SF-IA-v1"/>
    <property type="match status" value="1"/>
</dbReference>
<dbReference type="PANTHER" id="PTHR18901">
    <property type="entry name" value="2-DEOXYGLUCOSE-6-PHOSPHATE PHOSPHATASE 2"/>
    <property type="match status" value="1"/>
</dbReference>
<dbReference type="Proteomes" id="UP000070452">
    <property type="component" value="Unassembled WGS sequence"/>
</dbReference>
<dbReference type="Gene3D" id="1.10.150.240">
    <property type="entry name" value="Putative phosphatase, domain 2"/>
    <property type="match status" value="1"/>
</dbReference>
<dbReference type="InterPro" id="IPR036412">
    <property type="entry name" value="HAD-like_sf"/>
</dbReference>
<evidence type="ECO:0000313" key="4">
    <source>
        <dbReference type="Proteomes" id="UP000070452"/>
    </source>
</evidence>
<dbReference type="PANTHER" id="PTHR18901:SF38">
    <property type="entry name" value="PSEUDOURIDINE-5'-PHOSPHATASE"/>
    <property type="match status" value="1"/>
</dbReference>
<dbReference type="EMBL" id="WEFP01000001">
    <property type="protein sequence ID" value="KAB7577741.1"/>
    <property type="molecule type" value="Genomic_DNA"/>
</dbReference>
<dbReference type="Proteomes" id="UP000469871">
    <property type="component" value="Unassembled WGS sequence"/>
</dbReference>
<dbReference type="InterPro" id="IPR023198">
    <property type="entry name" value="PGP-like_dom2"/>
</dbReference>
<evidence type="ECO:0000313" key="1">
    <source>
        <dbReference type="EMBL" id="KAB7577741.1"/>
    </source>
</evidence>
<dbReference type="InterPro" id="IPR041492">
    <property type="entry name" value="HAD_2"/>
</dbReference>
<evidence type="ECO:0000313" key="5">
    <source>
        <dbReference type="Proteomes" id="UP000469871"/>
    </source>
</evidence>